<evidence type="ECO:0000313" key="3">
    <source>
        <dbReference type="Proteomes" id="UP001075354"/>
    </source>
</evidence>
<evidence type="ECO:0000313" key="2">
    <source>
        <dbReference type="EMBL" id="KAJ1526536.1"/>
    </source>
</evidence>
<dbReference type="EMBL" id="JAPTSV010000006">
    <property type="protein sequence ID" value="KAJ1526536.1"/>
    <property type="molecule type" value="Genomic_DNA"/>
</dbReference>
<feature type="region of interest" description="Disordered" evidence="1">
    <location>
        <begin position="98"/>
        <end position="119"/>
    </location>
</feature>
<protein>
    <recommendedName>
        <fullName evidence="4">Transposase domain-containing protein</fullName>
    </recommendedName>
</protein>
<dbReference type="Proteomes" id="UP001075354">
    <property type="component" value="Chromosome 6"/>
</dbReference>
<evidence type="ECO:0008006" key="4">
    <source>
        <dbReference type="Google" id="ProtNLM"/>
    </source>
</evidence>
<evidence type="ECO:0000256" key="1">
    <source>
        <dbReference type="SAM" id="MobiDB-lite"/>
    </source>
</evidence>
<accession>A0AAV7XLJ8</accession>
<keyword evidence="3" id="KW-1185">Reference proteome</keyword>
<sequence length="668" mass="75182">MFASLKRTIHRRAVRSTLKRVKLVSLSDHLRSLHTQCDSDVSDEVPVHGVGQEPVADNVNEVDCGAGDGLFGSNSDLCGDVLGGGGSDCEIITDGSLNDSGSRVETDGEDVIGSDANSDCPPIDGAEKEQYVIDTVREWAQLPGVLSMSKLDDLLHRLSVVFPRMPLTYTTLFQCDYNFDIEELPSGGTLWYKGIRANLKALNLNAYVKKFNKIVVDIGIDGLPLDKIKLWPILGHLVGTDNHPFIIAVYRGAHDPVNNDEFLEKLVAELKCLFQDGFTMGDTTCPFVVRFYVLDAVARSSIKNIIGHGGYCACERCEVEGVWYDRMTFLDLDQPLRSDESFQQRRQPRHHRGVSPLEAVGTGMVSQFPLDPMHLVYAGAFKHFNRKPCSLKYFKKSKCTQLRRMLLYDGIVVFKGLIDENIYDHFLLLHCGIYILSSKSLYAVKSNLAKEFLRMFVSHSARVYGPEFVVYNVHSLIHLAEECDSGCTLDEMSAFKFENRLKSVKETLRSGLHQLQQLARRDVEKSSNLVKLDSRATHIVLSLKQQRRFTGLPGSHYKKLKAGSLMLRVGKADGCFSAVNGDIVVLYDIELRQKKVFLIGRKFRCLEDFYAYPIPSSDIGIFKVSDLGKRRLTYRLKDVNNKCYLMPHGTHFVCVPILHTFESLRDLE</sequence>
<dbReference type="AlphaFoldDB" id="A0AAV7XLJ8"/>
<reference evidence="2" key="1">
    <citation type="submission" date="2022-12" db="EMBL/GenBank/DDBJ databases">
        <title>Chromosome-level genome assembly of the bean flower thrips Megalurothrips usitatus.</title>
        <authorList>
            <person name="Ma L."/>
            <person name="Liu Q."/>
            <person name="Li H."/>
            <person name="Cai W."/>
        </authorList>
    </citation>
    <scope>NUCLEOTIDE SEQUENCE</scope>
    <source>
        <strain evidence="2">Cailab_2022a</strain>
    </source>
</reference>
<proteinExistence type="predicted"/>
<name>A0AAV7XLJ8_9NEOP</name>
<organism evidence="2 3">
    <name type="scientific">Megalurothrips usitatus</name>
    <name type="common">bean blossom thrips</name>
    <dbReference type="NCBI Taxonomy" id="439358"/>
    <lineage>
        <taxon>Eukaryota</taxon>
        <taxon>Metazoa</taxon>
        <taxon>Ecdysozoa</taxon>
        <taxon>Arthropoda</taxon>
        <taxon>Hexapoda</taxon>
        <taxon>Insecta</taxon>
        <taxon>Pterygota</taxon>
        <taxon>Neoptera</taxon>
        <taxon>Paraneoptera</taxon>
        <taxon>Thysanoptera</taxon>
        <taxon>Terebrantia</taxon>
        <taxon>Thripoidea</taxon>
        <taxon>Thripidae</taxon>
        <taxon>Megalurothrips</taxon>
    </lineage>
</organism>
<dbReference type="PANTHER" id="PTHR33053">
    <property type="entry name" value="PROTEIN, PUTATIVE-RELATED"/>
    <property type="match status" value="1"/>
</dbReference>
<gene>
    <name evidence="2" type="ORF">ONE63_008123</name>
</gene>
<comment type="caution">
    <text evidence="2">The sequence shown here is derived from an EMBL/GenBank/DDBJ whole genome shotgun (WGS) entry which is preliminary data.</text>
</comment>